<evidence type="ECO:0000256" key="1">
    <source>
        <dbReference type="SAM" id="Phobius"/>
    </source>
</evidence>
<reference evidence="2 3" key="1">
    <citation type="submission" date="2020-08" db="EMBL/GenBank/DDBJ databases">
        <title>Bridging the membrane lipid divide: bacteria of the FCB group superphylum have the potential to synthesize archaeal ether lipids.</title>
        <authorList>
            <person name="Villanueva L."/>
            <person name="Von Meijenfeldt F.A.B."/>
            <person name="Westbye A.B."/>
            <person name="Yadav S."/>
            <person name="Hopmans E.C."/>
            <person name="Dutilh B.E."/>
            <person name="Sinninghe Damste J.S."/>
        </authorList>
    </citation>
    <scope>NUCLEOTIDE SEQUENCE [LARGE SCALE GENOMIC DNA]</scope>
    <source>
        <strain evidence="2">NIOZ-UU27</strain>
    </source>
</reference>
<name>A0A8J6MZD2_9DELT</name>
<keyword evidence="1" id="KW-0472">Membrane</keyword>
<organism evidence="2 3">
    <name type="scientific">Candidatus Desulfacyla euxinica</name>
    <dbReference type="NCBI Taxonomy" id="2841693"/>
    <lineage>
        <taxon>Bacteria</taxon>
        <taxon>Deltaproteobacteria</taxon>
        <taxon>Candidatus Desulfacyla</taxon>
    </lineage>
</organism>
<comment type="caution">
    <text evidence="2">The sequence shown here is derived from an EMBL/GenBank/DDBJ whole genome shotgun (WGS) entry which is preliminary data.</text>
</comment>
<proteinExistence type="predicted"/>
<feature type="transmembrane region" description="Helical" evidence="1">
    <location>
        <begin position="12"/>
        <end position="28"/>
    </location>
</feature>
<dbReference type="Proteomes" id="UP000650524">
    <property type="component" value="Unassembled WGS sequence"/>
</dbReference>
<keyword evidence="1" id="KW-0812">Transmembrane</keyword>
<evidence type="ECO:0000313" key="3">
    <source>
        <dbReference type="Proteomes" id="UP000650524"/>
    </source>
</evidence>
<dbReference type="AlphaFoldDB" id="A0A8J6MZD2"/>
<feature type="transmembrane region" description="Helical" evidence="1">
    <location>
        <begin position="54"/>
        <end position="79"/>
    </location>
</feature>
<dbReference type="EMBL" id="JACNJD010000192">
    <property type="protein sequence ID" value="MBC8177146.1"/>
    <property type="molecule type" value="Genomic_DNA"/>
</dbReference>
<evidence type="ECO:0000313" key="2">
    <source>
        <dbReference type="EMBL" id="MBC8177146.1"/>
    </source>
</evidence>
<gene>
    <name evidence="2" type="ORF">H8E19_07040</name>
</gene>
<protein>
    <submittedName>
        <fullName evidence="2">Uncharacterized protein</fullName>
    </submittedName>
</protein>
<accession>A0A8J6MZD2</accession>
<sequence>MLDKFFEMGISYFLPLFFFLIWLEYSLFTPERLEDLTGSPYAWVTDSGLRLSAAYVYLFSFNIFLTVFWLLEGAIRFILKRRKR</sequence>
<keyword evidence="1" id="KW-1133">Transmembrane helix</keyword>